<feature type="transmembrane region" description="Helical" evidence="8">
    <location>
        <begin position="58"/>
        <end position="76"/>
    </location>
</feature>
<dbReference type="OrthoDB" id="1819027at2"/>
<evidence type="ECO:0000256" key="7">
    <source>
        <dbReference type="ARBA" id="ARBA00023306"/>
    </source>
</evidence>
<keyword evidence="7 8" id="KW-0131">Cell cycle</keyword>
<evidence type="ECO:0000313" key="10">
    <source>
        <dbReference type="EMBL" id="EEU30613.1"/>
    </source>
</evidence>
<name>C7XTD3_9LACO</name>
<dbReference type="InterPro" id="IPR013685">
    <property type="entry name" value="POTRA_FtsQ_type"/>
</dbReference>
<evidence type="ECO:0000256" key="4">
    <source>
        <dbReference type="ARBA" id="ARBA00022692"/>
    </source>
</evidence>
<dbReference type="InterPro" id="IPR034746">
    <property type="entry name" value="POTRA"/>
</dbReference>
<dbReference type="eggNOG" id="COG1589">
    <property type="taxonomic scope" value="Bacteria"/>
</dbReference>
<dbReference type="InterPro" id="IPR050487">
    <property type="entry name" value="FtsQ_DivIB"/>
</dbReference>
<dbReference type="InterPro" id="IPR005548">
    <property type="entry name" value="Cell_div_FtsQ/DivIB_C"/>
</dbReference>
<comment type="similarity">
    <text evidence="8">Belongs to the FtsQ/DivIB family. DivIB subfamily.</text>
</comment>
<dbReference type="GO" id="GO:0032153">
    <property type="term" value="C:cell division site"/>
    <property type="evidence" value="ECO:0007669"/>
    <property type="project" value="UniProtKB-UniRule"/>
</dbReference>
<dbReference type="EMBL" id="GG698802">
    <property type="protein sequence ID" value="EEU30613.1"/>
    <property type="molecule type" value="Genomic_DNA"/>
</dbReference>
<dbReference type="Proteomes" id="UP000003987">
    <property type="component" value="Unassembled WGS sequence"/>
</dbReference>
<dbReference type="HOGENOM" id="CLU_046278_0_1_9"/>
<comment type="subcellular location">
    <subcellularLocation>
        <location evidence="8">Cell membrane</location>
        <topology evidence="8">Single-pass type II membrane protein</topology>
    </subcellularLocation>
    <subcellularLocation>
        <location evidence="1">Membrane</location>
    </subcellularLocation>
    <text evidence="8">Localizes to the division septum.</text>
</comment>
<keyword evidence="11" id="KW-1185">Reference proteome</keyword>
<dbReference type="GO" id="GO:0005886">
    <property type="term" value="C:plasma membrane"/>
    <property type="evidence" value="ECO:0007669"/>
    <property type="project" value="UniProtKB-SubCell"/>
</dbReference>
<organism evidence="10 11">
    <name type="scientific">Limosilactobacillus coleohominis 101-4-CHN</name>
    <dbReference type="NCBI Taxonomy" id="575594"/>
    <lineage>
        <taxon>Bacteria</taxon>
        <taxon>Bacillati</taxon>
        <taxon>Bacillota</taxon>
        <taxon>Bacilli</taxon>
        <taxon>Lactobacillales</taxon>
        <taxon>Lactobacillaceae</taxon>
        <taxon>Limosilactobacillus</taxon>
    </lineage>
</organism>
<dbReference type="PROSITE" id="PS51779">
    <property type="entry name" value="POTRA"/>
    <property type="match status" value="1"/>
</dbReference>
<dbReference type="PANTHER" id="PTHR37820:SF1">
    <property type="entry name" value="CELL DIVISION PROTEIN FTSQ"/>
    <property type="match status" value="1"/>
</dbReference>
<dbReference type="RefSeq" id="WP_006915754.1">
    <property type="nucleotide sequence ID" value="NZ_GG698802.1"/>
</dbReference>
<evidence type="ECO:0000256" key="5">
    <source>
        <dbReference type="ARBA" id="ARBA00022989"/>
    </source>
</evidence>
<dbReference type="AlphaFoldDB" id="C7XTD3"/>
<evidence type="ECO:0000256" key="1">
    <source>
        <dbReference type="ARBA" id="ARBA00004370"/>
    </source>
</evidence>
<protein>
    <recommendedName>
        <fullName evidence="8">Cell division protein DivIB</fullName>
    </recommendedName>
</protein>
<evidence type="ECO:0000256" key="2">
    <source>
        <dbReference type="ARBA" id="ARBA00022475"/>
    </source>
</evidence>
<feature type="domain" description="POTRA" evidence="9">
    <location>
        <begin position="80"/>
        <end position="151"/>
    </location>
</feature>
<dbReference type="Pfam" id="PF03799">
    <property type="entry name" value="FtsQ_DivIB_C"/>
    <property type="match status" value="1"/>
</dbReference>
<sequence>MSHHYDDNDDHQRYLQRLKKLENSGLHAIKEIRDRETSLNNEVPAVGYRQKVGNGKRAASILIPFILVLLIAIYMLSPLSKIETVRVEGNTEMTSREVQKATNIRSGRYIWWIFRHQGATLEQAQKRNPQIKTLRIKLTGPRSVRVRVTEYPVIGIINHDGRQQLLLSNGKYRPITGKIDNFLHYANFNNSYTHLKIAAREIGTLPKYIRQSISEVSYSPTKLNPDRLKLIMNDGNTVLVRADTLGEKMKYYPSIVSKMKGNGIIDLQYGAYSYNYGNKQK</sequence>
<dbReference type="PANTHER" id="PTHR37820">
    <property type="entry name" value="CELL DIVISION PROTEIN DIVIB"/>
    <property type="match status" value="1"/>
</dbReference>
<keyword evidence="5 8" id="KW-1133">Transmembrane helix</keyword>
<proteinExistence type="inferred from homology"/>
<evidence type="ECO:0000256" key="3">
    <source>
        <dbReference type="ARBA" id="ARBA00022618"/>
    </source>
</evidence>
<keyword evidence="2 8" id="KW-1003">Cell membrane</keyword>
<evidence type="ECO:0000313" key="11">
    <source>
        <dbReference type="Proteomes" id="UP000003987"/>
    </source>
</evidence>
<dbReference type="Pfam" id="PF08478">
    <property type="entry name" value="POTRA_1"/>
    <property type="match status" value="1"/>
</dbReference>
<evidence type="ECO:0000256" key="8">
    <source>
        <dbReference type="HAMAP-Rule" id="MF_00912"/>
    </source>
</evidence>
<keyword evidence="4 8" id="KW-0812">Transmembrane</keyword>
<evidence type="ECO:0000259" key="9">
    <source>
        <dbReference type="PROSITE" id="PS51779"/>
    </source>
</evidence>
<keyword evidence="3 8" id="KW-0132">Cell division</keyword>
<dbReference type="InterPro" id="IPR026580">
    <property type="entry name" value="DivIB"/>
</dbReference>
<accession>C7XTD3</accession>
<dbReference type="Gene3D" id="3.40.50.10960">
    <property type="match status" value="1"/>
</dbReference>
<keyword evidence="6 8" id="KW-0472">Membrane</keyword>
<comment type="function">
    <text evidence="8">Cell division protein that may be involved in stabilizing or promoting the assembly of the division complex.</text>
</comment>
<dbReference type="STRING" id="575594.HMPREF0501_00018"/>
<reference evidence="10 11" key="1">
    <citation type="submission" date="2009-06" db="EMBL/GenBank/DDBJ databases">
        <title>The Genome Sequence of Lactobacillus coleohominis strain 101-4-CHN.</title>
        <authorList>
            <consortium name="The Broad Institute Genome Sequencing Platform"/>
            <person name="Ward D."/>
            <person name="Young S.K."/>
            <person name="Zeng Q."/>
            <person name="Koehrsen M."/>
            <person name="Alvarado L."/>
            <person name="Berlin A."/>
            <person name="Borenstein D."/>
            <person name="Chen Z."/>
            <person name="Engels R."/>
            <person name="Freedman E."/>
            <person name="Gellesch M."/>
            <person name="Goldberg J."/>
            <person name="Griggs A."/>
            <person name="Gujja S."/>
            <person name="Heiman D."/>
            <person name="Hepburn T."/>
            <person name="Howarth C."/>
            <person name="Jen D."/>
            <person name="Larson L."/>
            <person name="Lewis B."/>
            <person name="Mehta T."/>
            <person name="Park D."/>
            <person name="Pearson M."/>
            <person name="Roberts A."/>
            <person name="Saif S."/>
            <person name="Shea T."/>
            <person name="Shenoy N."/>
            <person name="Sisk P."/>
            <person name="Stolte C."/>
            <person name="Sykes S."/>
            <person name="Walk T."/>
            <person name="White J."/>
            <person name="Yandava C."/>
            <person name="Liu Y."/>
            <person name="Xu Q."/>
            <person name="Lander E."/>
            <person name="Nusbaum C."/>
            <person name="Galagan J."/>
            <person name="Birren B."/>
        </authorList>
    </citation>
    <scope>NUCLEOTIDE SEQUENCE [LARGE SCALE GENOMIC DNA]</scope>
    <source>
        <strain evidence="10 11">101-4-CHN</strain>
    </source>
</reference>
<dbReference type="GO" id="GO:0043093">
    <property type="term" value="P:FtsZ-dependent cytokinesis"/>
    <property type="evidence" value="ECO:0007669"/>
    <property type="project" value="UniProtKB-UniRule"/>
</dbReference>
<evidence type="ECO:0000256" key="6">
    <source>
        <dbReference type="ARBA" id="ARBA00023136"/>
    </source>
</evidence>
<dbReference type="HAMAP" id="MF_00912">
    <property type="entry name" value="DivIB"/>
    <property type="match status" value="1"/>
</dbReference>
<gene>
    <name evidence="8" type="primary">divIB</name>
    <name evidence="10" type="ORF">HMPREF0501_00018</name>
</gene>